<accession>A0A136A3K7</accession>
<dbReference type="EMBL" id="LSNE01000003">
    <property type="protein sequence ID" value="KXI29804.1"/>
    <property type="molecule type" value="Genomic_DNA"/>
</dbReference>
<dbReference type="STRING" id="1799789.AX660_07165"/>
<comment type="caution">
    <text evidence="2">The sequence shown here is derived from an EMBL/GenBank/DDBJ whole genome shotgun (WGS) entry which is preliminary data.</text>
</comment>
<keyword evidence="3" id="KW-1185">Reference proteome</keyword>
<gene>
    <name evidence="2" type="ORF">AX660_07165</name>
</gene>
<keyword evidence="1" id="KW-1133">Transmembrane helix</keyword>
<reference evidence="3" key="1">
    <citation type="submission" date="2016-02" db="EMBL/GenBank/DDBJ databases">
        <authorList>
            <person name="Schultz-Johansen M."/>
            <person name="Glaring M.A."/>
            <person name="Bech P.K."/>
            <person name="Stougaard P."/>
        </authorList>
    </citation>
    <scope>NUCLEOTIDE SEQUENCE [LARGE SCALE GENOMIC DNA]</scope>
    <source>
        <strain evidence="3">S66</strain>
    </source>
</reference>
<organism evidence="2 3">
    <name type="scientific">Paraglaciecola hydrolytica</name>
    <dbReference type="NCBI Taxonomy" id="1799789"/>
    <lineage>
        <taxon>Bacteria</taxon>
        <taxon>Pseudomonadati</taxon>
        <taxon>Pseudomonadota</taxon>
        <taxon>Gammaproteobacteria</taxon>
        <taxon>Alteromonadales</taxon>
        <taxon>Alteromonadaceae</taxon>
        <taxon>Paraglaciecola</taxon>
    </lineage>
</organism>
<protein>
    <submittedName>
        <fullName evidence="2">Uncharacterized protein</fullName>
    </submittedName>
</protein>
<keyword evidence="1" id="KW-0812">Transmembrane</keyword>
<evidence type="ECO:0000313" key="2">
    <source>
        <dbReference type="EMBL" id="KXI29804.1"/>
    </source>
</evidence>
<evidence type="ECO:0000313" key="3">
    <source>
        <dbReference type="Proteomes" id="UP000070299"/>
    </source>
</evidence>
<dbReference type="Proteomes" id="UP000070299">
    <property type="component" value="Unassembled WGS sequence"/>
</dbReference>
<feature type="transmembrane region" description="Helical" evidence="1">
    <location>
        <begin position="29"/>
        <end position="52"/>
    </location>
</feature>
<keyword evidence="1" id="KW-0472">Membrane</keyword>
<dbReference type="AlphaFoldDB" id="A0A136A3K7"/>
<proteinExistence type="predicted"/>
<name>A0A136A3K7_9ALTE</name>
<sequence length="179" mass="20050">MLGFLRLIDMLSPSFAKELILMIKLSRKAWNNVIIISMLLLIVLFNGSANFLNGGADSPRSHYLIPENTTIATMEFSDYKIERVGQGWRAIGIRSELADLEALTQAWYSAQIDQDATDLTITQATASAVVYLWLVGQNDALKFEVFKLGEQTLVLNQQRLYQLKNIEFSALFLSGAKDA</sequence>
<evidence type="ECO:0000256" key="1">
    <source>
        <dbReference type="SAM" id="Phobius"/>
    </source>
</evidence>